<evidence type="ECO:0000313" key="4">
    <source>
        <dbReference type="Proteomes" id="UP001190700"/>
    </source>
</evidence>
<dbReference type="SUPFAM" id="SSF50370">
    <property type="entry name" value="Ricin B-like lectins"/>
    <property type="match status" value="1"/>
</dbReference>
<dbReference type="CDD" id="cd00161">
    <property type="entry name" value="beta-trefoil_Ricin-like"/>
    <property type="match status" value="1"/>
</dbReference>
<dbReference type="Gene3D" id="2.80.10.50">
    <property type="match status" value="1"/>
</dbReference>
<dbReference type="InterPro" id="IPR000772">
    <property type="entry name" value="Ricin_B_lectin"/>
</dbReference>
<dbReference type="EMBL" id="LGRX02027958">
    <property type="protein sequence ID" value="KAK3248571.1"/>
    <property type="molecule type" value="Genomic_DNA"/>
</dbReference>
<proteinExistence type="predicted"/>
<gene>
    <name evidence="3" type="ORF">CYMTET_41965</name>
</gene>
<name>A0AAE0F1G2_9CHLO</name>
<feature type="chain" id="PRO_5041897877" description="Ricin B lectin domain-containing protein" evidence="1">
    <location>
        <begin position="19"/>
        <end position="305"/>
    </location>
</feature>
<dbReference type="AlphaFoldDB" id="A0AAE0F1G2"/>
<dbReference type="PROSITE" id="PS50231">
    <property type="entry name" value="RICIN_B_LECTIN"/>
    <property type="match status" value="1"/>
</dbReference>
<organism evidence="3 4">
    <name type="scientific">Cymbomonas tetramitiformis</name>
    <dbReference type="NCBI Taxonomy" id="36881"/>
    <lineage>
        <taxon>Eukaryota</taxon>
        <taxon>Viridiplantae</taxon>
        <taxon>Chlorophyta</taxon>
        <taxon>Pyramimonadophyceae</taxon>
        <taxon>Pyramimonadales</taxon>
        <taxon>Pyramimonadaceae</taxon>
        <taxon>Cymbomonas</taxon>
    </lineage>
</organism>
<dbReference type="InterPro" id="IPR035992">
    <property type="entry name" value="Ricin_B-like_lectins"/>
</dbReference>
<feature type="domain" description="Ricin B lectin" evidence="2">
    <location>
        <begin position="110"/>
        <end position="245"/>
    </location>
</feature>
<keyword evidence="1" id="KW-0732">Signal</keyword>
<accession>A0AAE0F1G2</accession>
<comment type="caution">
    <text evidence="3">The sequence shown here is derived from an EMBL/GenBank/DDBJ whole genome shotgun (WGS) entry which is preliminary data.</text>
</comment>
<reference evidence="3 4" key="1">
    <citation type="journal article" date="2015" name="Genome Biol. Evol.">
        <title>Comparative Genomics of a Bacterivorous Green Alga Reveals Evolutionary Causalities and Consequences of Phago-Mixotrophic Mode of Nutrition.</title>
        <authorList>
            <person name="Burns J.A."/>
            <person name="Paasch A."/>
            <person name="Narechania A."/>
            <person name="Kim E."/>
        </authorList>
    </citation>
    <scope>NUCLEOTIDE SEQUENCE [LARGE SCALE GENOMIC DNA]</scope>
    <source>
        <strain evidence="3 4">PLY_AMNH</strain>
    </source>
</reference>
<evidence type="ECO:0000259" key="2">
    <source>
        <dbReference type="SMART" id="SM00458"/>
    </source>
</evidence>
<evidence type="ECO:0000256" key="1">
    <source>
        <dbReference type="SAM" id="SignalP"/>
    </source>
</evidence>
<keyword evidence="4" id="KW-1185">Reference proteome</keyword>
<sequence length="305" mass="34147">MWPSAVLLTVLAALLASAAESGIPAPTPRIWAHCCVRKYDAMYPNCENLGDGFYDINVQDAMTNCLDTPGCNGFSFSAHAQNGYGWYKQSCYPDDSNNGYDYSGSHGYYECIKFPLRSKFGFCLETEGDGRAATKVHMSSCDSSKLEQKWQYDGTMISSAKFPGMCLDAAERNSDGGLVHLWNCDPSIRNQHWRITDSGGDHVEIKATHGKCLDVSHNTRNTEGGLVHMWSCGGQTNDNQKWVQEYETDAAEKRAQLVAFYQKYKPEQVEQVDAIMEAYTVQAIKQTCMARYNADPFQKRPIIAW</sequence>
<dbReference type="Pfam" id="PF00652">
    <property type="entry name" value="Ricin_B_lectin"/>
    <property type="match status" value="1"/>
</dbReference>
<dbReference type="Proteomes" id="UP001190700">
    <property type="component" value="Unassembled WGS sequence"/>
</dbReference>
<protein>
    <recommendedName>
        <fullName evidence="2">Ricin B lectin domain-containing protein</fullName>
    </recommendedName>
</protein>
<evidence type="ECO:0000313" key="3">
    <source>
        <dbReference type="EMBL" id="KAK3248571.1"/>
    </source>
</evidence>
<dbReference type="SMART" id="SM00458">
    <property type="entry name" value="RICIN"/>
    <property type="match status" value="1"/>
</dbReference>
<feature type="signal peptide" evidence="1">
    <location>
        <begin position="1"/>
        <end position="18"/>
    </location>
</feature>